<evidence type="ECO:0000313" key="1">
    <source>
        <dbReference type="Proteomes" id="UP000036681"/>
    </source>
</evidence>
<name>A0A0M3I6L9_ASCLU</name>
<accession>A0A0M3I6L9</accession>
<organism evidence="1 2">
    <name type="scientific">Ascaris lumbricoides</name>
    <name type="common">Giant roundworm</name>
    <dbReference type="NCBI Taxonomy" id="6252"/>
    <lineage>
        <taxon>Eukaryota</taxon>
        <taxon>Metazoa</taxon>
        <taxon>Ecdysozoa</taxon>
        <taxon>Nematoda</taxon>
        <taxon>Chromadorea</taxon>
        <taxon>Rhabditida</taxon>
        <taxon>Spirurina</taxon>
        <taxon>Ascaridomorpha</taxon>
        <taxon>Ascaridoidea</taxon>
        <taxon>Ascarididae</taxon>
        <taxon>Ascaris</taxon>
    </lineage>
</organism>
<reference evidence="2" key="1">
    <citation type="submission" date="2017-02" db="UniProtKB">
        <authorList>
            <consortium name="WormBaseParasite"/>
        </authorList>
    </citation>
    <scope>IDENTIFICATION</scope>
</reference>
<keyword evidence="1" id="KW-1185">Reference proteome</keyword>
<sequence length="107" mass="12659">LFCSILKPDSDSHTDLNGEKCVKRFFYRRCTSRNELQRNSLFGMKLSFIILITYVFHSTSAAVFTTHEKLDVKDPCKVACPKKDFKRCDAEKDKVFHRWNIRCETRF</sequence>
<dbReference type="AlphaFoldDB" id="A0A0M3I6L9"/>
<protein>
    <submittedName>
        <fullName evidence="2">Kazal-like domain-containing protein</fullName>
    </submittedName>
</protein>
<evidence type="ECO:0000313" key="2">
    <source>
        <dbReference type="WBParaSite" id="ALUE_0001271801-mRNA-1"/>
    </source>
</evidence>
<proteinExistence type="predicted"/>
<dbReference type="Proteomes" id="UP000036681">
    <property type="component" value="Unplaced"/>
</dbReference>
<dbReference type="WBParaSite" id="ALUE_0001271801-mRNA-1">
    <property type="protein sequence ID" value="ALUE_0001271801-mRNA-1"/>
    <property type="gene ID" value="ALUE_0001271801"/>
</dbReference>